<feature type="domain" description="VOC" evidence="3">
    <location>
        <begin position="14"/>
        <end position="147"/>
    </location>
</feature>
<keyword evidence="2" id="KW-0479">Metal-binding</keyword>
<dbReference type="EC" id="5.1.99.1" evidence="4"/>
<dbReference type="PANTHER" id="PTHR43048">
    <property type="entry name" value="METHYLMALONYL-COA EPIMERASE"/>
    <property type="match status" value="1"/>
</dbReference>
<dbReference type="CDD" id="cd07249">
    <property type="entry name" value="MMCE"/>
    <property type="match status" value="1"/>
</dbReference>
<keyword evidence="5" id="KW-1185">Reference proteome</keyword>
<sequence length="163" mass="16859">MTGLPDDLAPLLLAIDHVGIAVPDLDAAIAFQRDVLGLEVLHEETNAEQGVREAMMGPAGAQPGGAVVQLLAPTGPESTIAKFIDRSGPGLQQLAYRVADVEAVSATLRERGLRLLYDGPRRGTGGSRINFVHPKDAGGVLIELVEPPSTDSGAVPGDRGPVG</sequence>
<dbReference type="InterPro" id="IPR029068">
    <property type="entry name" value="Glyas_Bleomycin-R_OHBP_Dase"/>
</dbReference>
<organism evidence="4 5">
    <name type="scientific">Ornithinimicrobium cryptoxanthini</name>
    <dbReference type="NCBI Taxonomy" id="2934161"/>
    <lineage>
        <taxon>Bacteria</taxon>
        <taxon>Bacillati</taxon>
        <taxon>Actinomycetota</taxon>
        <taxon>Actinomycetes</taxon>
        <taxon>Micrococcales</taxon>
        <taxon>Ornithinimicrobiaceae</taxon>
        <taxon>Ornithinimicrobium</taxon>
    </lineage>
</organism>
<dbReference type="RefSeq" id="WP_252620119.1">
    <property type="nucleotide sequence ID" value="NZ_CP099490.1"/>
</dbReference>
<keyword evidence="4" id="KW-0413">Isomerase</keyword>
<dbReference type="NCBIfam" id="TIGR03081">
    <property type="entry name" value="metmalonyl_epim"/>
    <property type="match status" value="1"/>
</dbReference>
<dbReference type="PROSITE" id="PS51819">
    <property type="entry name" value="VOC"/>
    <property type="match status" value="1"/>
</dbReference>
<dbReference type="Gene3D" id="3.10.180.10">
    <property type="entry name" value="2,3-Dihydroxybiphenyl 1,2-Dioxygenase, domain 1"/>
    <property type="match status" value="1"/>
</dbReference>
<evidence type="ECO:0000256" key="1">
    <source>
        <dbReference type="ARBA" id="ARBA00009308"/>
    </source>
</evidence>
<reference evidence="4" key="1">
    <citation type="submission" date="2022-06" db="EMBL/GenBank/DDBJ databases">
        <title>Ornithinimicrobium JY.X270.</title>
        <authorList>
            <person name="Huang Y."/>
        </authorList>
    </citation>
    <scope>NUCLEOTIDE SEQUENCE</scope>
    <source>
        <strain evidence="4">JY.X270</strain>
    </source>
</reference>
<protein>
    <submittedName>
        <fullName evidence="4">Methylmalonyl-CoA epimerase</fullName>
        <ecNumber evidence="4">5.1.99.1</ecNumber>
    </submittedName>
</protein>
<dbReference type="InterPro" id="IPR051785">
    <property type="entry name" value="MMCE/EMCE_epimerase"/>
</dbReference>
<comment type="similarity">
    <text evidence="1">Belongs to the methylmalonyl-CoA epimerase family.</text>
</comment>
<dbReference type="GO" id="GO:0004493">
    <property type="term" value="F:methylmalonyl-CoA epimerase activity"/>
    <property type="evidence" value="ECO:0007669"/>
    <property type="project" value="UniProtKB-EC"/>
</dbReference>
<dbReference type="InterPro" id="IPR017515">
    <property type="entry name" value="MeMalonyl-CoA_epimerase"/>
</dbReference>
<name>A0ABY4YFZ6_9MICO</name>
<gene>
    <name evidence="4" type="primary">mce</name>
    <name evidence="4" type="ORF">NF557_13860</name>
</gene>
<dbReference type="Pfam" id="PF13669">
    <property type="entry name" value="Glyoxalase_4"/>
    <property type="match status" value="1"/>
</dbReference>
<dbReference type="SUPFAM" id="SSF54593">
    <property type="entry name" value="Glyoxalase/Bleomycin resistance protein/Dihydroxybiphenyl dioxygenase"/>
    <property type="match status" value="1"/>
</dbReference>
<proteinExistence type="inferred from homology"/>
<evidence type="ECO:0000256" key="2">
    <source>
        <dbReference type="ARBA" id="ARBA00022723"/>
    </source>
</evidence>
<dbReference type="PANTHER" id="PTHR43048:SF3">
    <property type="entry name" value="METHYLMALONYL-COA EPIMERASE, MITOCHONDRIAL"/>
    <property type="match status" value="1"/>
</dbReference>
<evidence type="ECO:0000313" key="5">
    <source>
        <dbReference type="Proteomes" id="UP001056535"/>
    </source>
</evidence>
<dbReference type="EMBL" id="CP099490">
    <property type="protein sequence ID" value="USQ75688.1"/>
    <property type="molecule type" value="Genomic_DNA"/>
</dbReference>
<evidence type="ECO:0000259" key="3">
    <source>
        <dbReference type="PROSITE" id="PS51819"/>
    </source>
</evidence>
<dbReference type="Proteomes" id="UP001056535">
    <property type="component" value="Chromosome"/>
</dbReference>
<accession>A0ABY4YFZ6</accession>
<evidence type="ECO:0000313" key="4">
    <source>
        <dbReference type="EMBL" id="USQ75688.1"/>
    </source>
</evidence>
<dbReference type="InterPro" id="IPR037523">
    <property type="entry name" value="VOC_core"/>
</dbReference>